<feature type="compositionally biased region" description="Basic residues" evidence="8">
    <location>
        <begin position="1"/>
        <end position="17"/>
    </location>
</feature>
<dbReference type="Pfam" id="PF13424">
    <property type="entry name" value="TPR_12"/>
    <property type="match status" value="2"/>
</dbReference>
<comment type="caution">
    <text evidence="10">The sequence shown here is derived from an EMBL/GenBank/DDBJ whole genome shotgun (WGS) entry which is preliminary data.</text>
</comment>
<evidence type="ECO:0000256" key="2">
    <source>
        <dbReference type="ARBA" id="ARBA00004514"/>
    </source>
</evidence>
<dbReference type="InterPro" id="IPR027523">
    <property type="entry name" value="CLU_prot"/>
</dbReference>
<feature type="region of interest" description="Disordered" evidence="8">
    <location>
        <begin position="123"/>
        <end position="194"/>
    </location>
</feature>
<feature type="compositionally biased region" description="Low complexity" evidence="8">
    <location>
        <begin position="1559"/>
        <end position="1570"/>
    </location>
</feature>
<dbReference type="CDD" id="cd15466">
    <property type="entry name" value="CLU-central"/>
    <property type="match status" value="1"/>
</dbReference>
<comment type="subcellular location">
    <subcellularLocation>
        <location evidence="2">Cytoplasm</location>
        <location evidence="2">Cytosol</location>
    </subcellularLocation>
    <subcellularLocation>
        <location evidence="1">Nucleus</location>
    </subcellularLocation>
</comment>
<evidence type="ECO:0000256" key="6">
    <source>
        <dbReference type="ARBA" id="ARBA00023242"/>
    </source>
</evidence>
<dbReference type="GO" id="GO:0003729">
    <property type="term" value="F:mRNA binding"/>
    <property type="evidence" value="ECO:0007669"/>
    <property type="project" value="UniProtKB-ARBA"/>
</dbReference>
<dbReference type="PROSITE" id="PS50005">
    <property type="entry name" value="TPR"/>
    <property type="match status" value="1"/>
</dbReference>
<dbReference type="InterPro" id="IPR019734">
    <property type="entry name" value="TPR_rpt"/>
</dbReference>
<keyword evidence="6" id="KW-0539">Nucleus</keyword>
<dbReference type="PROSITE" id="PS51823">
    <property type="entry name" value="CLU"/>
    <property type="match status" value="1"/>
</dbReference>
<feature type="compositionally biased region" description="Low complexity" evidence="8">
    <location>
        <begin position="167"/>
        <end position="180"/>
    </location>
</feature>
<feature type="compositionally biased region" description="Basic and acidic residues" evidence="8">
    <location>
        <begin position="1207"/>
        <end position="1227"/>
    </location>
</feature>
<feature type="compositionally biased region" description="Low complexity" evidence="8">
    <location>
        <begin position="123"/>
        <end position="133"/>
    </location>
</feature>
<protein>
    <recommendedName>
        <fullName evidence="9">Clu domain-containing protein</fullName>
    </recommendedName>
</protein>
<feature type="region of interest" description="Disordered" evidence="8">
    <location>
        <begin position="1200"/>
        <end position="1366"/>
    </location>
</feature>
<dbReference type="Proteomes" id="UP001168098">
    <property type="component" value="Unassembled WGS sequence"/>
</dbReference>
<dbReference type="GO" id="GO:0005634">
    <property type="term" value="C:nucleus"/>
    <property type="evidence" value="ECO:0007669"/>
    <property type="project" value="UniProtKB-SubCell"/>
</dbReference>
<dbReference type="EMBL" id="JARBHA010000011">
    <property type="protein sequence ID" value="KAJ9689092.1"/>
    <property type="molecule type" value="Genomic_DNA"/>
</dbReference>
<feature type="compositionally biased region" description="Acidic residues" evidence="8">
    <location>
        <begin position="1242"/>
        <end position="1252"/>
    </location>
</feature>
<dbReference type="InterPro" id="IPR011990">
    <property type="entry name" value="TPR-like_helical_dom_sf"/>
</dbReference>
<gene>
    <name evidence="10" type="ORF">PVL29_014638</name>
</gene>
<organism evidence="10 11">
    <name type="scientific">Vitis rotundifolia</name>
    <name type="common">Muscadine grape</name>
    <dbReference type="NCBI Taxonomy" id="103349"/>
    <lineage>
        <taxon>Eukaryota</taxon>
        <taxon>Viridiplantae</taxon>
        <taxon>Streptophyta</taxon>
        <taxon>Embryophyta</taxon>
        <taxon>Tracheophyta</taxon>
        <taxon>Spermatophyta</taxon>
        <taxon>Magnoliopsida</taxon>
        <taxon>eudicotyledons</taxon>
        <taxon>Gunneridae</taxon>
        <taxon>Pentapetalae</taxon>
        <taxon>rosids</taxon>
        <taxon>Vitales</taxon>
        <taxon>Vitaceae</taxon>
        <taxon>Viteae</taxon>
        <taxon>Vitis</taxon>
    </lineage>
</organism>
<feature type="compositionally biased region" description="Polar residues" evidence="8">
    <location>
        <begin position="1324"/>
        <end position="1340"/>
    </location>
</feature>
<sequence>MAPKTGKTKPHKTKGEKKKKEEKVLPTVIEITVETPDDSQVTLKGISTDRILDVRKLLAVHFETCHLTNYSLSHEVRGGGLKDSVDIPSLKPCHLTIVQEDYTEDLAVAHVRRLLDIVACTSSFGSPSSSPKKPGSKEPASNQAEGQPSDNGVEPTSKPRPGDKKLGGAQRGAHAHGGVKASKEAKPEESEKGEIAVSMCPPPRLGQFYDFFSFSHLTPPLQYIRRSTRPFLEDKTEDDLFQIDVRVCSGKPMTIVASRKGFYPAGKHLLLSHCLVSLLQQISRVFDSAYKALMKAFTEHNKFGNLPYGFRANTWVVPPVIADNPSHFPPLPIEDENWGGNGGGQGRDGKHDHRQWAKEFSILAAMPCKTAEERQIRDRKAFLLHSLFVDVSVFKAVAAIKHLMESNKCSPNGPNGTVFHEERIGDLIIRVTRDVPDASMKLDGKNDGGQVLGMSKEELSQRNLLKGITADESVTVHDTSTLGVVIVRHCGYTAVVKVPANVNWEGNPIPQDIDIEDQPEGGANALNVNSLRMLLHKSSTPQASVQRLQSGDFEDLHSARCLVQNVLKESLMKLQGEATKHARSIRWELGACWVQHLQNQASGKTESKKTEETKVEPAVKGLGKQGGLLKEIKKKIDDRSGKTEQGKDATLTNSLDMNKKLDASHLEKQDEEKEMMWRKLLPEAAYLRLKESETGLHLKSPEELIEMAHKYYADTALPKLVADFGSLELSPVDGRTLTDFMHTRGLQMCSLGGVVELADKLPHVQSLCIHEMVVRAYKHILQAVVAAVDNIADLAGSIASCLNILLGTQSTENSDANISDDDTLKWKWVETFLLKRFGWRWKYENCQDLRKFSILRGLCHKVGLELVPRDYDMDIASPFRKSDIISMVPVYKHVACSSADGRTLLESSKTSLDKGKLEDAVNYGTKALSKLVAVCGPYHRMTAGAYSLLAVVLYHTGDFNQATIYQQKALDINERELGLDHPDTMKSYGDLAVFYYRLQHTELALKYVNRALYLLHLTCGPSHPNTAATYINVAMMEEGLGNVHVALRYLHEALKCNQRLLGADHIQTAASYHAIAIALSLMEAYSLSVQHEQTTLQILQAKLGPDDLRTQDAAAWLEYFESKALEQQEAARNGTPKPDASISSKGHLSVSDLLDYITPDAEMKAREAQKKQARAKIKGKLGQNWEGMDEDQKDEILSQSYPITENSSDKENKSEAPFAETRDEKPDFSLAETTVINQSDDLAQDDTSDEGWQEAVPKGRSPAGRKASGSRRPSLAKLNTNSMNVSQSSRYRGKPTGFASPRTSPNESSTPTGSVLPVPKKFVKSTSFSPKQNTPTTSGTGPEKLSNPKSAPASPAASDQVSKSAPLASPISVQAAGKLFSYKEVALAPPGTIVKVVTEQLPKENVSAEQNPRKGKEAKETPVMETAQGKEEKAAKDVEGEKVQKHVGEKKLLVSEQEMKGVANKEKQVAHSVLTASPEQVESDATEEKKLEAEKVLEVKGVSVEEAKAEAGNVAVTGLKNSDSSNDLNTTDSKSDILQKGLSDNSHVASPDSEPQSVLTDNTTLLLENDASLPKEKVAGGDDSSHDLPNGDGSPRPSSTEGEKQEEADTGKETRKLSAAAPPFNPSTIPVFGSVPVPGFKEHGGILPPPVNIPPMLTVNPVRRSPHQSATARVPYGPRLSGGYNRSGNRVPRNKTGYHNPEHDGDVSPFTSPRVMNPHAAEFVPGQPWVPNGYPMSPNGYLASPNGIPLSPNGFPISPNGIPLSPNGFPPSLNGVPVIQNEFPASPVSSVDSPTVDTPTVDTVETGAESKSEVSEEGNTQKASAEVGDMTNQPSEHNVQEEDQSGDNEQIDLEIEEKPVETVAASDNVVAAKENCDNREVVKEKPSKCWGDYSDSEAEIVEVTS</sequence>
<dbReference type="PANTHER" id="PTHR12601:SF39">
    <property type="entry name" value="PROTEIN REDUCED CHLOROPLAST COVERAGE 2"/>
    <property type="match status" value="1"/>
</dbReference>
<feature type="compositionally biased region" description="Basic and acidic residues" evidence="8">
    <location>
        <begin position="1486"/>
        <end position="1509"/>
    </location>
</feature>
<feature type="compositionally biased region" description="Polar residues" evidence="8">
    <location>
        <begin position="1542"/>
        <end position="1558"/>
    </location>
</feature>
<feature type="compositionally biased region" description="Polar residues" evidence="8">
    <location>
        <begin position="1301"/>
        <end position="1313"/>
    </location>
</feature>
<dbReference type="InterPro" id="IPR028275">
    <property type="entry name" value="CLU_N"/>
</dbReference>
<feature type="domain" description="Clu" evidence="9">
    <location>
        <begin position="334"/>
        <end position="608"/>
    </location>
</feature>
<feature type="compositionally biased region" description="Basic and acidic residues" evidence="8">
    <location>
        <begin position="1601"/>
        <end position="1616"/>
    </location>
</feature>
<proteinExistence type="predicted"/>
<keyword evidence="11" id="KW-1185">Reference proteome</keyword>
<reference evidence="10 11" key="1">
    <citation type="journal article" date="2023" name="BMC Biotechnol.">
        <title>Vitis rotundifolia cv Carlos genome sequencing.</title>
        <authorList>
            <person name="Huff M."/>
            <person name="Hulse-Kemp A."/>
            <person name="Scheffler B."/>
            <person name="Youngblood R."/>
            <person name="Simpson S."/>
            <person name="Babiker E."/>
            <person name="Staton M."/>
        </authorList>
    </citation>
    <scope>NUCLEOTIDE SEQUENCE [LARGE SCALE GENOMIC DNA]</scope>
    <source>
        <tissue evidence="10">Leaf</tissue>
    </source>
</reference>
<feature type="compositionally biased region" description="Basic and acidic residues" evidence="8">
    <location>
        <begin position="634"/>
        <end position="647"/>
    </location>
</feature>
<dbReference type="FunFam" id="1.25.40.10:FF:000024">
    <property type="entry name" value="Tetratricopeptide repeat (TPR)-like superfamily protein"/>
    <property type="match status" value="1"/>
</dbReference>
<feature type="region of interest" description="Disordered" evidence="8">
    <location>
        <begin position="1399"/>
        <end position="1444"/>
    </location>
</feature>
<feature type="compositionally biased region" description="Acidic residues" evidence="8">
    <location>
        <begin position="1841"/>
        <end position="1853"/>
    </location>
</feature>
<dbReference type="Pfam" id="PF12807">
    <property type="entry name" value="eIF3_p135"/>
    <property type="match status" value="1"/>
</dbReference>
<feature type="compositionally biased region" description="Basic and acidic residues" evidence="8">
    <location>
        <begin position="181"/>
        <end position="194"/>
    </location>
</feature>
<evidence type="ECO:0000256" key="7">
    <source>
        <dbReference type="PROSITE-ProRule" id="PRU00339"/>
    </source>
</evidence>
<feature type="repeat" description="TPR" evidence="7">
    <location>
        <begin position="943"/>
        <end position="976"/>
    </location>
</feature>
<feature type="region of interest" description="Disordered" evidence="8">
    <location>
        <begin position="634"/>
        <end position="655"/>
    </location>
</feature>
<dbReference type="Gene3D" id="1.25.40.10">
    <property type="entry name" value="Tetratricopeptide repeat domain"/>
    <property type="match status" value="1"/>
</dbReference>
<evidence type="ECO:0000313" key="10">
    <source>
        <dbReference type="EMBL" id="KAJ9689092.1"/>
    </source>
</evidence>
<feature type="compositionally biased region" description="Low complexity" evidence="8">
    <location>
        <begin position="1786"/>
        <end position="1804"/>
    </location>
</feature>
<feature type="compositionally biased region" description="Polar residues" evidence="8">
    <location>
        <begin position="139"/>
        <end position="150"/>
    </location>
</feature>
<feature type="region of interest" description="Disordered" evidence="8">
    <location>
        <begin position="1"/>
        <end position="22"/>
    </location>
</feature>
<evidence type="ECO:0000256" key="5">
    <source>
        <dbReference type="ARBA" id="ARBA00022803"/>
    </source>
</evidence>
<feature type="region of interest" description="Disordered" evidence="8">
    <location>
        <begin position="1784"/>
        <end position="1853"/>
    </location>
</feature>
<feature type="region of interest" description="Disordered" evidence="8">
    <location>
        <begin position="1658"/>
        <end position="1704"/>
    </location>
</feature>
<evidence type="ECO:0000256" key="8">
    <source>
        <dbReference type="SAM" id="MobiDB-lite"/>
    </source>
</evidence>
<dbReference type="InterPro" id="IPR025697">
    <property type="entry name" value="CLU_dom"/>
</dbReference>
<dbReference type="InterPro" id="IPR033646">
    <property type="entry name" value="CLU-central"/>
</dbReference>
<feature type="compositionally biased region" description="Polar residues" evidence="8">
    <location>
        <begin position="1277"/>
        <end position="1290"/>
    </location>
</feature>
<evidence type="ECO:0000256" key="1">
    <source>
        <dbReference type="ARBA" id="ARBA00004123"/>
    </source>
</evidence>
<feature type="compositionally biased region" description="Low complexity" evidence="8">
    <location>
        <begin position="1347"/>
        <end position="1358"/>
    </location>
</feature>
<dbReference type="Pfam" id="PF15044">
    <property type="entry name" value="CLU_N"/>
    <property type="match status" value="1"/>
</dbReference>
<accession>A0AA39DP44</accession>
<dbReference type="GO" id="GO:0019750">
    <property type="term" value="P:chloroplast localization"/>
    <property type="evidence" value="ECO:0007669"/>
    <property type="project" value="UniProtKB-ARBA"/>
</dbReference>
<feature type="region of interest" description="Disordered" evidence="8">
    <location>
        <begin position="1462"/>
        <end position="1630"/>
    </location>
</feature>
<evidence type="ECO:0000313" key="11">
    <source>
        <dbReference type="Proteomes" id="UP001168098"/>
    </source>
</evidence>
<evidence type="ECO:0000256" key="4">
    <source>
        <dbReference type="ARBA" id="ARBA00022737"/>
    </source>
</evidence>
<keyword evidence="5 7" id="KW-0802">TPR repeat</keyword>
<evidence type="ECO:0000259" key="9">
    <source>
        <dbReference type="PROSITE" id="PS51823"/>
    </source>
</evidence>
<dbReference type="SUPFAM" id="SSF48452">
    <property type="entry name" value="TPR-like"/>
    <property type="match status" value="2"/>
</dbReference>
<evidence type="ECO:0000256" key="3">
    <source>
        <dbReference type="ARBA" id="ARBA00022490"/>
    </source>
</evidence>
<keyword evidence="4" id="KW-0677">Repeat</keyword>
<dbReference type="GO" id="GO:0005829">
    <property type="term" value="C:cytosol"/>
    <property type="evidence" value="ECO:0007669"/>
    <property type="project" value="UniProtKB-SubCell"/>
</dbReference>
<name>A0AA39DP44_VITRO</name>
<keyword evidence="3" id="KW-0963">Cytoplasm</keyword>
<dbReference type="SMART" id="SM00028">
    <property type="entry name" value="TPR"/>
    <property type="match status" value="3"/>
</dbReference>
<feature type="compositionally biased region" description="Low complexity" evidence="8">
    <location>
        <begin position="1519"/>
        <end position="1532"/>
    </location>
</feature>
<feature type="compositionally biased region" description="Polar residues" evidence="8">
    <location>
        <begin position="1231"/>
        <end position="1241"/>
    </location>
</feature>
<feature type="compositionally biased region" description="Basic and acidic residues" evidence="8">
    <location>
        <begin position="1573"/>
        <end position="1586"/>
    </location>
</feature>
<dbReference type="PANTHER" id="PTHR12601">
    <property type="entry name" value="EUKARYOTIC TRANSLATION INITIATION FACTOR 3 SUBUNIT EIF-3"/>
    <property type="match status" value="1"/>
</dbReference>
<feature type="compositionally biased region" description="Basic and acidic residues" evidence="8">
    <location>
        <begin position="1411"/>
        <end position="1444"/>
    </location>
</feature>